<feature type="domain" description="Methyltransferase" evidence="1">
    <location>
        <begin position="57"/>
        <end position="146"/>
    </location>
</feature>
<dbReference type="SUPFAM" id="SSF53335">
    <property type="entry name" value="S-adenosyl-L-methionine-dependent methyltransferases"/>
    <property type="match status" value="1"/>
</dbReference>
<reference evidence="2 3" key="1">
    <citation type="journal article" date="2021" name="Int. J. Syst. Evol. Microbiol.">
        <title>Amazonocrinis nigriterrae gen. nov., sp. nov., Atlanticothrix silvestris gen. nov., sp. nov. and Dendronalium phyllosphericum gen. nov., sp. nov., nostocacean cyanobacteria from Brazilian environments.</title>
        <authorList>
            <person name="Alvarenga D.O."/>
            <person name="Andreote A.P.D."/>
            <person name="Branco L.H.Z."/>
            <person name="Delbaje E."/>
            <person name="Cruz R.B."/>
            <person name="Varani A.M."/>
            <person name="Fiore M.F."/>
        </authorList>
    </citation>
    <scope>NUCLEOTIDE SEQUENCE [LARGE SCALE GENOMIC DNA]</scope>
    <source>
        <strain evidence="2 3">CENA357</strain>
    </source>
</reference>
<evidence type="ECO:0000313" key="3">
    <source>
        <dbReference type="Proteomes" id="UP000599391"/>
    </source>
</evidence>
<dbReference type="AlphaFoldDB" id="A0A8J7HFF2"/>
<dbReference type="EMBL" id="JAECZB010000067">
    <property type="protein sequence ID" value="MBH8554247.1"/>
    <property type="molecule type" value="Genomic_DNA"/>
</dbReference>
<keyword evidence="2" id="KW-0808">Transferase</keyword>
<gene>
    <name evidence="2" type="ORF">I8751_18125</name>
</gene>
<comment type="caution">
    <text evidence="2">The sequence shown here is derived from an EMBL/GenBank/DDBJ whole genome shotgun (WGS) entry which is preliminary data.</text>
</comment>
<keyword evidence="3" id="KW-1185">Reference proteome</keyword>
<accession>A0A8J7HFF2</accession>
<protein>
    <submittedName>
        <fullName evidence="2">Class I SAM-dependent methyltransferase</fullName>
    </submittedName>
</protein>
<dbReference type="RefSeq" id="WP_214440490.1">
    <property type="nucleotide sequence ID" value="NZ_JAECZB010000067.1"/>
</dbReference>
<keyword evidence="2" id="KW-0489">Methyltransferase</keyword>
<proteinExistence type="predicted"/>
<sequence>MNTNKETTYMYAPHPYVNDEAFARIYNKAWDQEYCDRLPAVDKLLLPHLPQKAHLINLCCSTGQTVQKLINKGYQVTGIDEFQAMLNIAHQNAPNAKLICDDIRTFALPSIYDGAYCVTHGLDYIMTIEELTNVFKRVYQALLPDGLFLTFMRLTGHSEVHYNQNGAIIDGDIRQEYAWGITSHYHSATKISELQCTSFEMIEGAWQRSDFIWLLKSYSRREIEAIFNNIGFKIVGVYDEEGNLVEPEYNRLVYFLCRK</sequence>
<dbReference type="GO" id="GO:0008168">
    <property type="term" value="F:methyltransferase activity"/>
    <property type="evidence" value="ECO:0007669"/>
    <property type="project" value="UniProtKB-KW"/>
</dbReference>
<organism evidence="2 3">
    <name type="scientific">Atlanticothrix silvestris CENA357</name>
    <dbReference type="NCBI Taxonomy" id="1725252"/>
    <lineage>
        <taxon>Bacteria</taxon>
        <taxon>Bacillati</taxon>
        <taxon>Cyanobacteriota</taxon>
        <taxon>Cyanophyceae</taxon>
        <taxon>Nostocales</taxon>
        <taxon>Nodulariaceae</taxon>
        <taxon>Atlanticothrix</taxon>
        <taxon>Atlanticothrix silvestris</taxon>
    </lineage>
</organism>
<dbReference type="GO" id="GO:0032259">
    <property type="term" value="P:methylation"/>
    <property type="evidence" value="ECO:0007669"/>
    <property type="project" value="UniProtKB-KW"/>
</dbReference>
<dbReference type="CDD" id="cd02440">
    <property type="entry name" value="AdoMet_MTases"/>
    <property type="match status" value="1"/>
</dbReference>
<name>A0A8J7HFF2_9CYAN</name>
<dbReference type="InterPro" id="IPR029063">
    <property type="entry name" value="SAM-dependent_MTases_sf"/>
</dbReference>
<dbReference type="InterPro" id="IPR041698">
    <property type="entry name" value="Methyltransf_25"/>
</dbReference>
<evidence type="ECO:0000259" key="1">
    <source>
        <dbReference type="Pfam" id="PF13649"/>
    </source>
</evidence>
<dbReference type="Gene3D" id="2.20.25.110">
    <property type="entry name" value="S-adenosyl-L-methionine-dependent methyltransferases"/>
    <property type="match status" value="1"/>
</dbReference>
<dbReference type="Pfam" id="PF13649">
    <property type="entry name" value="Methyltransf_25"/>
    <property type="match status" value="1"/>
</dbReference>
<evidence type="ECO:0000313" key="2">
    <source>
        <dbReference type="EMBL" id="MBH8554247.1"/>
    </source>
</evidence>
<dbReference type="Proteomes" id="UP000599391">
    <property type="component" value="Unassembled WGS sequence"/>
</dbReference>
<dbReference type="Gene3D" id="3.40.50.150">
    <property type="entry name" value="Vaccinia Virus protein VP39"/>
    <property type="match status" value="1"/>
</dbReference>